<feature type="binding site" evidence="12">
    <location>
        <position position="162"/>
    </location>
    <ligand>
        <name>GTP</name>
        <dbReference type="ChEBI" id="CHEBI:37565"/>
    </ligand>
</feature>
<dbReference type="InterPro" id="IPR006638">
    <property type="entry name" value="Elp3/MiaA/NifB-like_rSAM"/>
</dbReference>
<dbReference type="GO" id="GO:0051539">
    <property type="term" value="F:4 iron, 4 sulfur cluster binding"/>
    <property type="evidence" value="ECO:0007669"/>
    <property type="project" value="UniProtKB-UniRule"/>
</dbReference>
<dbReference type="GO" id="GO:0061798">
    <property type="term" value="F:GTP 3',8'-cyclase activity"/>
    <property type="evidence" value="ECO:0007669"/>
    <property type="project" value="UniProtKB-UniRule"/>
</dbReference>
<dbReference type="InterPro" id="IPR058240">
    <property type="entry name" value="rSAM_sf"/>
</dbReference>
<keyword evidence="6 12" id="KW-0408">Iron</keyword>
<comment type="cofactor">
    <cofactor evidence="12">
        <name>[4Fe-4S] cluster</name>
        <dbReference type="ChEBI" id="CHEBI:49883"/>
    </cofactor>
    <text evidence="12">Binds 2 [4Fe-4S] clusters. Binds 1 [4Fe-4S] cluster coordinated with 3 cysteines and an exchangeable S-adenosyl-L-methionine and 1 [4Fe-4S] cluster coordinated with 3 cysteines and the GTP-derived substrate.</text>
</comment>
<feature type="binding site" evidence="12">
    <location>
        <position position="31"/>
    </location>
    <ligand>
        <name>[4Fe-4S] cluster</name>
        <dbReference type="ChEBI" id="CHEBI:49883"/>
        <label>1</label>
        <note>4Fe-4S-S-AdoMet</note>
    </ligand>
</feature>
<feature type="binding site" evidence="12">
    <location>
        <position position="125"/>
    </location>
    <ligand>
        <name>S-adenosyl-L-methionine</name>
        <dbReference type="ChEBI" id="CHEBI:59789"/>
    </ligand>
</feature>
<dbReference type="PROSITE" id="PS01305">
    <property type="entry name" value="MOAA_NIFB_PQQE"/>
    <property type="match status" value="1"/>
</dbReference>
<comment type="caution">
    <text evidence="15">The sequence shown here is derived from an EMBL/GenBank/DDBJ whole genome shotgun (WGS) entry which is preliminary data.</text>
</comment>
<evidence type="ECO:0000256" key="8">
    <source>
        <dbReference type="ARBA" id="ARBA00023134"/>
    </source>
</evidence>
<dbReference type="NCBIfam" id="TIGR02666">
    <property type="entry name" value="moaA"/>
    <property type="match status" value="1"/>
</dbReference>
<dbReference type="GO" id="GO:0005525">
    <property type="term" value="F:GTP binding"/>
    <property type="evidence" value="ECO:0007669"/>
    <property type="project" value="UniProtKB-UniRule"/>
</dbReference>
<dbReference type="GO" id="GO:1904047">
    <property type="term" value="F:S-adenosyl-L-methionine binding"/>
    <property type="evidence" value="ECO:0007669"/>
    <property type="project" value="UniProtKB-UniRule"/>
</dbReference>
<dbReference type="GO" id="GO:0046872">
    <property type="term" value="F:metal ion binding"/>
    <property type="evidence" value="ECO:0007669"/>
    <property type="project" value="UniProtKB-KW"/>
</dbReference>
<dbReference type="HAMAP" id="MF_01225_B">
    <property type="entry name" value="MoaA_B"/>
    <property type="match status" value="1"/>
</dbReference>
<feature type="binding site" evidence="12">
    <location>
        <position position="260"/>
    </location>
    <ligand>
        <name>[4Fe-4S] cluster</name>
        <dbReference type="ChEBI" id="CHEBI:49883"/>
        <label>2</label>
        <note>4Fe-4S-substrate</note>
    </ligand>
</feature>
<dbReference type="InterPro" id="IPR050105">
    <property type="entry name" value="MoCo_biosynth_MoaA/MoaC"/>
</dbReference>
<reference evidence="15" key="1">
    <citation type="journal article" date="2021" name="PeerJ">
        <title>Extensive microbial diversity within the chicken gut microbiome revealed by metagenomics and culture.</title>
        <authorList>
            <person name="Gilroy R."/>
            <person name="Ravi A."/>
            <person name="Getino M."/>
            <person name="Pursley I."/>
            <person name="Horton D.L."/>
            <person name="Alikhan N.F."/>
            <person name="Baker D."/>
            <person name="Gharbi K."/>
            <person name="Hall N."/>
            <person name="Watson M."/>
            <person name="Adriaenssens E.M."/>
            <person name="Foster-Nyarko E."/>
            <person name="Jarju S."/>
            <person name="Secka A."/>
            <person name="Antonio M."/>
            <person name="Oren A."/>
            <person name="Chaudhuri R.R."/>
            <person name="La Ragione R."/>
            <person name="Hildebrand F."/>
            <person name="Pallen M.J."/>
        </authorList>
    </citation>
    <scope>NUCLEOTIDE SEQUENCE</scope>
    <source>
        <strain evidence="15">CHK179-5677</strain>
    </source>
</reference>
<dbReference type="SFLD" id="SFLDG01067">
    <property type="entry name" value="SPASM/twitch_domain_containing"/>
    <property type="match status" value="1"/>
</dbReference>
<feature type="binding site" evidence="12">
    <location>
        <position position="195"/>
    </location>
    <ligand>
        <name>S-adenosyl-L-methionine</name>
        <dbReference type="ChEBI" id="CHEBI:59789"/>
    </ligand>
</feature>
<keyword evidence="7 12" id="KW-0411">Iron-sulfur</keyword>
<evidence type="ECO:0000256" key="12">
    <source>
        <dbReference type="HAMAP-Rule" id="MF_01225"/>
    </source>
</evidence>
<dbReference type="SFLD" id="SFLDG01386">
    <property type="entry name" value="main_SPASM_domain-containing"/>
    <property type="match status" value="1"/>
</dbReference>
<evidence type="ECO:0000256" key="1">
    <source>
        <dbReference type="ARBA" id="ARBA00012167"/>
    </source>
</evidence>
<name>A0A921ST36_9FIRM</name>
<evidence type="ECO:0000313" key="16">
    <source>
        <dbReference type="Proteomes" id="UP000760668"/>
    </source>
</evidence>
<dbReference type="InterPro" id="IPR040064">
    <property type="entry name" value="MoaA-like"/>
</dbReference>
<keyword evidence="4 12" id="KW-0479">Metal-binding</keyword>
<dbReference type="RefSeq" id="WP_295369965.1">
    <property type="nucleotide sequence ID" value="NZ_DYUC01000072.1"/>
</dbReference>
<dbReference type="PANTHER" id="PTHR22960:SF0">
    <property type="entry name" value="MOLYBDENUM COFACTOR BIOSYNTHESIS PROTEIN 1"/>
    <property type="match status" value="1"/>
</dbReference>
<dbReference type="SFLD" id="SFLDG01383">
    <property type="entry name" value="cyclic_pyranopterin_phosphate"/>
    <property type="match status" value="1"/>
</dbReference>
<comment type="subunit">
    <text evidence="12">Monomer and homodimer.</text>
</comment>
<feature type="binding site" evidence="12">
    <location>
        <position position="70"/>
    </location>
    <ligand>
        <name>GTP</name>
        <dbReference type="ChEBI" id="CHEBI:37565"/>
    </ligand>
</feature>
<sequence length="331" mass="35791">MCRPEERLRDGQGRAIRYLRVSVTDRCNLRCRYCMPEDGVDWMDHSALLSYEQIARLVGLFAQLGVEKVRLTGGEPLVRRGLHYLTAAVSGTPGIREVAVTTNGVLLAEQLPGLVEAGLTGVNMSLDTLDREQFAAITRRDQLPAALAGLEAALAVPGLKVKLNCVPMGENDGQLVPLAALARDRDLSVRFIELMPIGLGGGFPRRTEAEVLERLEAAFGPARPCPQDEGGGPGRYITFDGFRGRVGFISAMTHRFCDRCNRVRLTSSGFLKTCLQYDRGAALKPLLDAGAEDGVILDAIRRAIEDKPAGHHFTGPAGPGDEARNMSQIGG</sequence>
<feature type="binding site" evidence="12">
    <location>
        <position position="34"/>
    </location>
    <ligand>
        <name>[4Fe-4S] cluster</name>
        <dbReference type="ChEBI" id="CHEBI:49883"/>
        <label>1</label>
        <note>4Fe-4S-S-AdoMet</note>
    </ligand>
</feature>
<comment type="function">
    <text evidence="12">Catalyzes the cyclization of GTP to (8S)-3',8-cyclo-7,8-dihydroguanosine 5'-triphosphate.</text>
</comment>
<accession>A0A921ST36</accession>
<dbReference type="SUPFAM" id="SSF102114">
    <property type="entry name" value="Radical SAM enzymes"/>
    <property type="match status" value="1"/>
</dbReference>
<dbReference type="CDD" id="cd21117">
    <property type="entry name" value="Twitch_MoaA"/>
    <property type="match status" value="1"/>
</dbReference>
<dbReference type="InterPro" id="IPR000385">
    <property type="entry name" value="MoaA_NifB_PqqE_Fe-S-bd_CS"/>
</dbReference>
<proteinExistence type="inferred from homology"/>
<evidence type="ECO:0000256" key="2">
    <source>
        <dbReference type="ARBA" id="ARBA00022485"/>
    </source>
</evidence>
<feature type="region of interest" description="Disordered" evidence="13">
    <location>
        <begin position="308"/>
        <end position="331"/>
    </location>
</feature>
<keyword evidence="9 12" id="KW-0501">Molybdenum cofactor biosynthesis</keyword>
<feature type="binding site" evidence="12">
    <location>
        <begin position="262"/>
        <end position="264"/>
    </location>
    <ligand>
        <name>GTP</name>
        <dbReference type="ChEBI" id="CHEBI:37565"/>
    </ligand>
</feature>
<comment type="similarity">
    <text evidence="12">Belongs to the radical SAM superfamily. MoaA family.</text>
</comment>
<evidence type="ECO:0000256" key="6">
    <source>
        <dbReference type="ARBA" id="ARBA00023004"/>
    </source>
</evidence>
<dbReference type="InterPro" id="IPR013785">
    <property type="entry name" value="Aldolase_TIM"/>
</dbReference>
<dbReference type="InterPro" id="IPR013483">
    <property type="entry name" value="MoaA"/>
</dbReference>
<feature type="binding site" evidence="12">
    <location>
        <position position="20"/>
    </location>
    <ligand>
        <name>GTP</name>
        <dbReference type="ChEBI" id="CHEBI:37565"/>
    </ligand>
</feature>
<feature type="binding site" evidence="12">
    <location>
        <position position="74"/>
    </location>
    <ligand>
        <name>S-adenosyl-L-methionine</name>
        <dbReference type="ChEBI" id="CHEBI:59789"/>
    </ligand>
</feature>
<reference evidence="15" key="2">
    <citation type="submission" date="2021-09" db="EMBL/GenBank/DDBJ databases">
        <authorList>
            <person name="Gilroy R."/>
        </authorList>
    </citation>
    <scope>NUCLEOTIDE SEQUENCE</scope>
    <source>
        <strain evidence="15">CHK179-5677</strain>
    </source>
</reference>
<keyword evidence="2 12" id="KW-0004">4Fe-4S</keyword>
<evidence type="ECO:0000256" key="7">
    <source>
        <dbReference type="ARBA" id="ARBA00023014"/>
    </source>
</evidence>
<dbReference type="Proteomes" id="UP000760668">
    <property type="component" value="Unassembled WGS sequence"/>
</dbReference>
<organism evidence="15 16">
    <name type="scientific">Pseudoflavonifractor capillosus</name>
    <dbReference type="NCBI Taxonomy" id="106588"/>
    <lineage>
        <taxon>Bacteria</taxon>
        <taxon>Bacillati</taxon>
        <taxon>Bacillota</taxon>
        <taxon>Clostridia</taxon>
        <taxon>Eubacteriales</taxon>
        <taxon>Oscillospiraceae</taxon>
        <taxon>Pseudoflavonifractor</taxon>
    </lineage>
</organism>
<dbReference type="Gene3D" id="3.20.20.70">
    <property type="entry name" value="Aldolase class I"/>
    <property type="match status" value="1"/>
</dbReference>
<dbReference type="InterPro" id="IPR010505">
    <property type="entry name" value="MoaA_twitch"/>
</dbReference>
<dbReference type="SMART" id="SM00729">
    <property type="entry name" value="Elp3"/>
    <property type="match status" value="1"/>
</dbReference>
<dbReference type="AlphaFoldDB" id="A0A921ST36"/>
<keyword evidence="10 12" id="KW-0456">Lyase</keyword>
<evidence type="ECO:0000256" key="11">
    <source>
        <dbReference type="ARBA" id="ARBA00048697"/>
    </source>
</evidence>
<dbReference type="SFLD" id="SFLDS00029">
    <property type="entry name" value="Radical_SAM"/>
    <property type="match status" value="1"/>
</dbReference>
<comment type="pathway">
    <text evidence="12">Cofactor biosynthesis; molybdopterin biosynthesis.</text>
</comment>
<feature type="binding site" evidence="12">
    <location>
        <position position="274"/>
    </location>
    <ligand>
        <name>[4Fe-4S] cluster</name>
        <dbReference type="ChEBI" id="CHEBI:49883"/>
        <label>2</label>
        <note>4Fe-4S-substrate</note>
    </ligand>
</feature>
<keyword evidence="5 12" id="KW-0547">Nucleotide-binding</keyword>
<feature type="binding site" evidence="12">
    <location>
        <position position="27"/>
    </location>
    <ligand>
        <name>[4Fe-4S] cluster</name>
        <dbReference type="ChEBI" id="CHEBI:49883"/>
        <label>1</label>
        <note>4Fe-4S-S-AdoMet</note>
    </ligand>
</feature>
<dbReference type="PROSITE" id="PS51918">
    <property type="entry name" value="RADICAL_SAM"/>
    <property type="match status" value="1"/>
</dbReference>
<keyword evidence="8 12" id="KW-0342">GTP-binding</keyword>
<evidence type="ECO:0000256" key="4">
    <source>
        <dbReference type="ARBA" id="ARBA00022723"/>
    </source>
</evidence>
<evidence type="ECO:0000256" key="10">
    <source>
        <dbReference type="ARBA" id="ARBA00023239"/>
    </source>
</evidence>
<feature type="binding site" evidence="12">
    <location>
        <position position="257"/>
    </location>
    <ligand>
        <name>[4Fe-4S] cluster</name>
        <dbReference type="ChEBI" id="CHEBI:49883"/>
        <label>2</label>
        <note>4Fe-4S-substrate</note>
    </ligand>
</feature>
<dbReference type="CDD" id="cd01335">
    <property type="entry name" value="Radical_SAM"/>
    <property type="match status" value="1"/>
</dbReference>
<dbReference type="Pfam" id="PF06463">
    <property type="entry name" value="Mob_synth_C"/>
    <property type="match status" value="1"/>
</dbReference>
<feature type="domain" description="Radical SAM core" evidence="14">
    <location>
        <begin position="11"/>
        <end position="233"/>
    </location>
</feature>
<dbReference type="PANTHER" id="PTHR22960">
    <property type="entry name" value="MOLYBDOPTERIN COFACTOR SYNTHESIS PROTEIN A"/>
    <property type="match status" value="1"/>
</dbReference>
<evidence type="ECO:0000256" key="9">
    <source>
        <dbReference type="ARBA" id="ARBA00023150"/>
    </source>
</evidence>
<dbReference type="EMBL" id="DYUC01000072">
    <property type="protein sequence ID" value="HJG86829.1"/>
    <property type="molecule type" value="Genomic_DNA"/>
</dbReference>
<protein>
    <recommendedName>
        <fullName evidence="1 12">GTP 3',8-cyclase</fullName>
        <ecNumber evidence="1 12">4.1.99.22</ecNumber>
    </recommendedName>
    <alternativeName>
        <fullName evidence="12">Molybdenum cofactor biosynthesis protein A</fullName>
    </alternativeName>
</protein>
<comment type="catalytic activity">
    <reaction evidence="11 12">
        <text>GTP + AH2 + S-adenosyl-L-methionine = (8S)-3',8-cyclo-7,8-dihydroguanosine 5'-triphosphate + 5'-deoxyadenosine + L-methionine + A + H(+)</text>
        <dbReference type="Rhea" id="RHEA:49576"/>
        <dbReference type="ChEBI" id="CHEBI:13193"/>
        <dbReference type="ChEBI" id="CHEBI:15378"/>
        <dbReference type="ChEBI" id="CHEBI:17319"/>
        <dbReference type="ChEBI" id="CHEBI:17499"/>
        <dbReference type="ChEBI" id="CHEBI:37565"/>
        <dbReference type="ChEBI" id="CHEBI:57844"/>
        <dbReference type="ChEBI" id="CHEBI:59789"/>
        <dbReference type="ChEBI" id="CHEBI:131766"/>
        <dbReference type="EC" id="4.1.99.22"/>
    </reaction>
</comment>
<dbReference type="Pfam" id="PF04055">
    <property type="entry name" value="Radical_SAM"/>
    <property type="match status" value="1"/>
</dbReference>
<feature type="binding site" evidence="12">
    <location>
        <position position="101"/>
    </location>
    <ligand>
        <name>GTP</name>
        <dbReference type="ChEBI" id="CHEBI:37565"/>
    </ligand>
</feature>
<evidence type="ECO:0000313" key="15">
    <source>
        <dbReference type="EMBL" id="HJG86829.1"/>
    </source>
</evidence>
<dbReference type="GO" id="GO:0061799">
    <property type="term" value="F:cyclic pyranopterin monophosphate synthase activity"/>
    <property type="evidence" value="ECO:0007669"/>
    <property type="project" value="TreeGrafter"/>
</dbReference>
<feature type="binding site" evidence="12">
    <location>
        <position position="33"/>
    </location>
    <ligand>
        <name>S-adenosyl-L-methionine</name>
        <dbReference type="ChEBI" id="CHEBI:59789"/>
    </ligand>
</feature>
<evidence type="ECO:0000256" key="13">
    <source>
        <dbReference type="SAM" id="MobiDB-lite"/>
    </source>
</evidence>
<dbReference type="EC" id="4.1.99.22" evidence="1 12"/>
<dbReference type="InterPro" id="IPR007197">
    <property type="entry name" value="rSAM"/>
</dbReference>
<dbReference type="GO" id="GO:0006777">
    <property type="term" value="P:Mo-molybdopterin cofactor biosynthetic process"/>
    <property type="evidence" value="ECO:0007669"/>
    <property type="project" value="UniProtKB-UniRule"/>
</dbReference>
<evidence type="ECO:0000259" key="14">
    <source>
        <dbReference type="PROSITE" id="PS51918"/>
    </source>
</evidence>
<evidence type="ECO:0000256" key="3">
    <source>
        <dbReference type="ARBA" id="ARBA00022691"/>
    </source>
</evidence>
<evidence type="ECO:0000256" key="5">
    <source>
        <dbReference type="ARBA" id="ARBA00022741"/>
    </source>
</evidence>
<keyword evidence="3 12" id="KW-0949">S-adenosyl-L-methionine</keyword>
<gene>
    <name evidence="12 15" type="primary">moaA</name>
    <name evidence="15" type="ORF">K8V01_07405</name>
</gene>